<accession>A0ABU3ECG7</accession>
<proteinExistence type="predicted"/>
<comment type="caution">
    <text evidence="2">The sequence shown here is derived from an EMBL/GenBank/DDBJ whole genome shotgun (WGS) entry which is preliminary data.</text>
</comment>
<dbReference type="EMBL" id="JAVRQI010000005">
    <property type="protein sequence ID" value="MDT1061920.1"/>
    <property type="molecule type" value="Genomic_DNA"/>
</dbReference>
<dbReference type="RefSeq" id="WP_311759015.1">
    <property type="nucleotide sequence ID" value="NZ_JAVRQI010000005.1"/>
</dbReference>
<evidence type="ECO:0000313" key="2">
    <source>
        <dbReference type="EMBL" id="MDT1061920.1"/>
    </source>
</evidence>
<reference evidence="3" key="1">
    <citation type="submission" date="2023-07" db="EMBL/GenBank/DDBJ databases">
        <title>Characterization of two Paracoccaceae strains isolated from Phycosphere and proposal of Xinfangfangia lacusdiani sp. nov.</title>
        <authorList>
            <person name="Deng Y."/>
            <person name="Zhang Y.Q."/>
        </authorList>
    </citation>
    <scope>NUCLEOTIDE SEQUENCE [LARGE SCALE GENOMIC DNA]</scope>
    <source>
        <strain evidence="3">CPCC 101403</strain>
    </source>
</reference>
<organism evidence="2 3">
    <name type="scientific">Paracoccus broussonetiae</name>
    <dbReference type="NCBI Taxonomy" id="3075834"/>
    <lineage>
        <taxon>Bacteria</taxon>
        <taxon>Pseudomonadati</taxon>
        <taxon>Pseudomonadota</taxon>
        <taxon>Alphaproteobacteria</taxon>
        <taxon>Rhodobacterales</taxon>
        <taxon>Paracoccaceae</taxon>
        <taxon>Paracoccus</taxon>
    </lineage>
</organism>
<dbReference type="SUPFAM" id="SSF51294">
    <property type="entry name" value="Hedgehog/intein (Hint) domain"/>
    <property type="match status" value="1"/>
</dbReference>
<dbReference type="Gene3D" id="2.170.16.10">
    <property type="entry name" value="Hedgehog/Intein (Hint) domain"/>
    <property type="match status" value="1"/>
</dbReference>
<feature type="domain" description="Hedgehog/Intein (Hint)" evidence="1">
    <location>
        <begin position="205"/>
        <end position="350"/>
    </location>
</feature>
<dbReference type="Pfam" id="PF13403">
    <property type="entry name" value="Hint_2"/>
    <property type="match status" value="1"/>
</dbReference>
<gene>
    <name evidence="2" type="ORF">RM190_08640</name>
</gene>
<dbReference type="InterPro" id="IPR036844">
    <property type="entry name" value="Hint_dom_sf"/>
</dbReference>
<evidence type="ECO:0000259" key="1">
    <source>
        <dbReference type="Pfam" id="PF13403"/>
    </source>
</evidence>
<sequence length="407" mass="42949">MPYYTEIPDGVITVGADLGIALVDDTQLLNAFGTSQEFSQYDVDANGATTLSNGDNVSLVDADGTSLTGAGTYVGSATFATAATTVGISGLASIGLQVNELEGSIMEANGTYYFISDEPVDDGHINVTASITVAGFPVSVTGPISDITDLLADAVADLPLGVGTVASGLIRGAEGLIQTTANAVATTLDNDTTDDLALSDAEVFCFVAGTMIETRNGQIAVENLRVGDEVLTRDRGFQEIRWIGSVKIPAATLTRQPKLRPIRIKAGAIGADMPSSDLLVSPQHRIFVRSKIAVKMFGALEVLVPAKQLLQLEGVDYAEDLETVEYFHFLFDQHEIVMSNGAATESLFTGPQALKAVGHAGRAELLALFPQLADPEFSPEPVRAIASGRQSRRLAIRHTDKHRALVS</sequence>
<evidence type="ECO:0000313" key="3">
    <source>
        <dbReference type="Proteomes" id="UP001251085"/>
    </source>
</evidence>
<protein>
    <submittedName>
        <fullName evidence="2">Hint domain-containing protein</fullName>
    </submittedName>
</protein>
<dbReference type="InterPro" id="IPR028992">
    <property type="entry name" value="Hedgehog/Intein_dom"/>
</dbReference>
<dbReference type="Proteomes" id="UP001251085">
    <property type="component" value="Unassembled WGS sequence"/>
</dbReference>
<keyword evidence="3" id="KW-1185">Reference proteome</keyword>
<name>A0ABU3ECG7_9RHOB</name>